<evidence type="ECO:0000313" key="2">
    <source>
        <dbReference type="EMBL" id="QGM45626.1"/>
    </source>
</evidence>
<feature type="transmembrane region" description="Helical" evidence="1">
    <location>
        <begin position="51"/>
        <end position="75"/>
    </location>
</feature>
<name>A0A6B8KBS1_9HYPH</name>
<dbReference type="KEGG" id="mhey:H2LOC_007885"/>
<organism evidence="2 3">
    <name type="scientific">Methylocystis heyeri</name>
    <dbReference type="NCBI Taxonomy" id="391905"/>
    <lineage>
        <taxon>Bacteria</taxon>
        <taxon>Pseudomonadati</taxon>
        <taxon>Pseudomonadota</taxon>
        <taxon>Alphaproteobacteria</taxon>
        <taxon>Hyphomicrobiales</taxon>
        <taxon>Methylocystaceae</taxon>
        <taxon>Methylocystis</taxon>
    </lineage>
</organism>
<dbReference type="Proteomes" id="UP000309061">
    <property type="component" value="Chromosome"/>
</dbReference>
<feature type="transmembrane region" description="Helical" evidence="1">
    <location>
        <begin position="16"/>
        <end position="39"/>
    </location>
</feature>
<keyword evidence="1" id="KW-1133">Transmembrane helix</keyword>
<reference evidence="2 3" key="1">
    <citation type="submission" date="2019-11" db="EMBL/GenBank/DDBJ databases">
        <title>The genome sequence of Methylocystis heyeri.</title>
        <authorList>
            <person name="Oshkin I.Y."/>
            <person name="Miroshnikov K."/>
            <person name="Dedysh S.N."/>
        </authorList>
    </citation>
    <scope>NUCLEOTIDE SEQUENCE [LARGE SCALE GENOMIC DNA]</scope>
    <source>
        <strain evidence="2 3">H2</strain>
    </source>
</reference>
<keyword evidence="1" id="KW-0812">Transmembrane</keyword>
<evidence type="ECO:0000313" key="3">
    <source>
        <dbReference type="Proteomes" id="UP000309061"/>
    </source>
</evidence>
<proteinExistence type="predicted"/>
<keyword evidence="1" id="KW-0472">Membrane</keyword>
<sequence length="77" mass="8643">MSPGFLRHLQENWPGALAMLGLALYLPIALATGVFYTNQRWIRRGESPREYWGWIAHFTALLLAVSAAIVGSYLLKP</sequence>
<evidence type="ECO:0000256" key="1">
    <source>
        <dbReference type="SAM" id="Phobius"/>
    </source>
</evidence>
<accession>A0A6B8KBS1</accession>
<dbReference type="EMBL" id="CP046052">
    <property type="protein sequence ID" value="QGM45626.1"/>
    <property type="molecule type" value="Genomic_DNA"/>
</dbReference>
<gene>
    <name evidence="2" type="ORF">H2LOC_007885</name>
</gene>
<keyword evidence="3" id="KW-1185">Reference proteome</keyword>
<dbReference type="RefSeq" id="WP_136495899.1">
    <property type="nucleotide sequence ID" value="NZ_CP046052.1"/>
</dbReference>
<dbReference type="AlphaFoldDB" id="A0A6B8KBS1"/>
<protein>
    <submittedName>
        <fullName evidence="2">Uncharacterized protein</fullName>
    </submittedName>
</protein>